<gene>
    <name evidence="1" type="ORF">Tci_887703</name>
</gene>
<feature type="non-terminal residue" evidence="1">
    <location>
        <position position="1"/>
    </location>
</feature>
<organism evidence="1">
    <name type="scientific">Tanacetum cinerariifolium</name>
    <name type="common">Dalmatian daisy</name>
    <name type="synonym">Chrysanthemum cinerariifolium</name>
    <dbReference type="NCBI Taxonomy" id="118510"/>
    <lineage>
        <taxon>Eukaryota</taxon>
        <taxon>Viridiplantae</taxon>
        <taxon>Streptophyta</taxon>
        <taxon>Embryophyta</taxon>
        <taxon>Tracheophyta</taxon>
        <taxon>Spermatophyta</taxon>
        <taxon>Magnoliopsida</taxon>
        <taxon>eudicotyledons</taxon>
        <taxon>Gunneridae</taxon>
        <taxon>Pentapetalae</taxon>
        <taxon>asterids</taxon>
        <taxon>campanulids</taxon>
        <taxon>Asterales</taxon>
        <taxon>Asteraceae</taxon>
        <taxon>Asteroideae</taxon>
        <taxon>Anthemideae</taxon>
        <taxon>Anthemidinae</taxon>
        <taxon>Tanacetum</taxon>
    </lineage>
</organism>
<sequence>QLLDWYRNLRIVLGNEQKSHHQEEALPEAPPATANVVVCKAYTRRVAEQKEVACLMLHAEQELFENVKPFHACKQKECQSVSTYVLKMKGYLDQME</sequence>
<protein>
    <recommendedName>
        <fullName evidence="2">Zinc finger, CCHC-type</fullName>
    </recommendedName>
</protein>
<dbReference type="AlphaFoldDB" id="A0A699U7K3"/>
<comment type="caution">
    <text evidence="1">The sequence shown here is derived from an EMBL/GenBank/DDBJ whole genome shotgun (WGS) entry which is preliminary data.</text>
</comment>
<proteinExistence type="predicted"/>
<evidence type="ECO:0000313" key="1">
    <source>
        <dbReference type="EMBL" id="GFD15734.1"/>
    </source>
</evidence>
<dbReference type="EMBL" id="BKCJ011288528">
    <property type="protein sequence ID" value="GFD15734.1"/>
    <property type="molecule type" value="Genomic_DNA"/>
</dbReference>
<reference evidence="1" key="1">
    <citation type="journal article" date="2019" name="Sci. Rep.">
        <title>Draft genome of Tanacetum cinerariifolium, the natural source of mosquito coil.</title>
        <authorList>
            <person name="Yamashiro T."/>
            <person name="Shiraishi A."/>
            <person name="Satake H."/>
            <person name="Nakayama K."/>
        </authorList>
    </citation>
    <scope>NUCLEOTIDE SEQUENCE</scope>
</reference>
<name>A0A699U7K3_TANCI</name>
<accession>A0A699U7K3</accession>
<evidence type="ECO:0008006" key="2">
    <source>
        <dbReference type="Google" id="ProtNLM"/>
    </source>
</evidence>